<keyword evidence="1" id="KW-1133">Transmembrane helix</keyword>
<feature type="transmembrane region" description="Helical" evidence="1">
    <location>
        <begin position="248"/>
        <end position="268"/>
    </location>
</feature>
<comment type="caution">
    <text evidence="2">The sequence shown here is derived from an EMBL/GenBank/DDBJ whole genome shotgun (WGS) entry which is preliminary data.</text>
</comment>
<keyword evidence="1" id="KW-0812">Transmembrane</keyword>
<accession>A0ABU2HMA2</accession>
<gene>
    <name evidence="2" type="ORF">RKA07_16490</name>
</gene>
<protein>
    <submittedName>
        <fullName evidence="2">Uncharacterized protein</fullName>
    </submittedName>
</protein>
<evidence type="ECO:0000313" key="3">
    <source>
        <dbReference type="Proteomes" id="UP001267407"/>
    </source>
</evidence>
<keyword evidence="1" id="KW-0472">Membrane</keyword>
<feature type="transmembrane region" description="Helical" evidence="1">
    <location>
        <begin position="72"/>
        <end position="92"/>
    </location>
</feature>
<evidence type="ECO:0000256" key="1">
    <source>
        <dbReference type="SAM" id="Phobius"/>
    </source>
</evidence>
<dbReference type="RefSeq" id="WP_310966856.1">
    <property type="nucleotide sequence ID" value="NZ_JAVMBO010000018.1"/>
</dbReference>
<keyword evidence="3" id="KW-1185">Reference proteome</keyword>
<feature type="transmembrane region" description="Helical" evidence="1">
    <location>
        <begin position="98"/>
        <end position="120"/>
    </location>
</feature>
<evidence type="ECO:0000313" key="2">
    <source>
        <dbReference type="EMBL" id="MDS1311701.1"/>
    </source>
</evidence>
<sequence>MSDSRLNCEFPETDIQQQLEKRFYRTFGERLASPPARKVGGVSDSSVDMGHSIANFNDRFIDVRTDFLTKRLGLLPVINIFMVVVLLLMWIADQFYSGALLATALLLLPLWTGFIVYEIFCPYTLPVRIDRSEDFVYVAHRGTFYRVPWDELEVTFSYNFQYMGSGVAWSRQYYSHVFLRQKYYFCGKPPKSSIQRKRLSSYFDENKIYRKWNFIVRFYQEGLNKEDCSNLETANYDLYVETLNNSSFLAYILDYLSLILFVPTMIWAKFSPFKYKWPSEIEEVFGKANYY</sequence>
<dbReference type="EMBL" id="JAVMBO010000018">
    <property type="protein sequence ID" value="MDS1311701.1"/>
    <property type="molecule type" value="Genomic_DNA"/>
</dbReference>
<dbReference type="Proteomes" id="UP001267407">
    <property type="component" value="Unassembled WGS sequence"/>
</dbReference>
<name>A0ABU2HMA2_9GAMM</name>
<proteinExistence type="predicted"/>
<reference evidence="2" key="1">
    <citation type="submission" date="2023-09" db="EMBL/GenBank/DDBJ databases">
        <title>Marinobacter sediminicola sp. nov. and Marinobacter maritimum sp. nov., isolated from marine sediment.</title>
        <authorList>
            <person name="An J."/>
        </authorList>
    </citation>
    <scope>NUCLEOTIDE SEQUENCE</scope>
    <source>
        <strain evidence="2">F60267</strain>
    </source>
</reference>
<organism evidence="2 3">
    <name type="scientific">Marinobacter xiaoshiensis</name>
    <dbReference type="NCBI Taxonomy" id="3073652"/>
    <lineage>
        <taxon>Bacteria</taxon>
        <taxon>Pseudomonadati</taxon>
        <taxon>Pseudomonadota</taxon>
        <taxon>Gammaproteobacteria</taxon>
        <taxon>Pseudomonadales</taxon>
        <taxon>Marinobacteraceae</taxon>
        <taxon>Marinobacter</taxon>
    </lineage>
</organism>